<dbReference type="AlphaFoldDB" id="A0A644UJJ6"/>
<proteinExistence type="inferred from homology"/>
<dbReference type="InterPro" id="IPR052172">
    <property type="entry name" value="UxaA_altronate/galactarate_dh"/>
</dbReference>
<dbReference type="InterPro" id="IPR007392">
    <property type="entry name" value="GD_AH_second"/>
</dbReference>
<dbReference type="Pfam" id="PF08666">
    <property type="entry name" value="SAF"/>
    <property type="match status" value="1"/>
</dbReference>
<evidence type="ECO:0000256" key="2">
    <source>
        <dbReference type="ARBA" id="ARBA00023239"/>
    </source>
</evidence>
<feature type="domain" description="SAF" evidence="3">
    <location>
        <begin position="11"/>
        <end position="82"/>
    </location>
</feature>
<dbReference type="InterPro" id="IPR048332">
    <property type="entry name" value="GD_AH_C"/>
</dbReference>
<keyword evidence="2 4" id="KW-0456">Lyase</keyword>
<dbReference type="PANTHER" id="PTHR30536:SF5">
    <property type="entry name" value="ALTRONATE DEHYDRATASE"/>
    <property type="match status" value="1"/>
</dbReference>
<dbReference type="Gene3D" id="2.30.130.110">
    <property type="match status" value="1"/>
</dbReference>
<sequence>MNTFLKIHEADNAWVALRNLPAGHLIQSDNSSFTLKEDIPAGHKFASQAIAKGKNIYKYGYPIGQALSDIQPGQHIHSHNLATNLSDNLTYRYQKEAINTDISESNLTVNGYLRSDGRMGIRNELWIIPTVGCVNGIAQTMIDRLKKETDTNHIDDIRVYTHNYGCSQLGDDLLNTQKGLAALAKHPNAGGVLVLSLGCENNQQASFKKVMQTWDESRVRFLIAQEVEDEIEVGLSLLKELVLEMKKDHRQPLPISLLKVGLKCGGSDGFSGITANPLQGRFSDWLIGQGGTTILTEVPEMFGAETILMNRAENTETFNRVVSLINDFKDYFRTNNQPIYENPSPGNKAGGITTLEEKSLGCTQKGGRSAVVDVLQYAQPATKKGLNLLNSPGNDLVSSSALAFAGCQLILFSTGRGTPFGSFVPTIKIATNSALYNQKKNWLDFNAGILLEGTPMDTLLQQFTEKVLAVAEGSKLKHEINGYKEIALFKTGVTL</sequence>
<dbReference type="GO" id="GO:0019698">
    <property type="term" value="P:D-galacturonate catabolic process"/>
    <property type="evidence" value="ECO:0007669"/>
    <property type="project" value="TreeGrafter"/>
</dbReference>
<dbReference type="PANTHER" id="PTHR30536">
    <property type="entry name" value="ALTRONATE/GALACTARATE DEHYDRATASE"/>
    <property type="match status" value="1"/>
</dbReference>
<reference evidence="4" key="1">
    <citation type="submission" date="2019-08" db="EMBL/GenBank/DDBJ databases">
        <authorList>
            <person name="Kucharzyk K."/>
            <person name="Murdoch R.W."/>
            <person name="Higgins S."/>
            <person name="Loffler F."/>
        </authorList>
    </citation>
    <scope>NUCLEOTIDE SEQUENCE</scope>
</reference>
<dbReference type="EC" id="4.2.1.7" evidence="4"/>
<evidence type="ECO:0000313" key="4">
    <source>
        <dbReference type="EMBL" id="MPL79104.1"/>
    </source>
</evidence>
<name>A0A644UJJ6_9ZZZZ</name>
<dbReference type="InterPro" id="IPR013974">
    <property type="entry name" value="SAF"/>
</dbReference>
<protein>
    <submittedName>
        <fullName evidence="4">Altronate dehydratase</fullName>
        <ecNumber evidence="4">4.2.1.7</ecNumber>
    </submittedName>
</protein>
<gene>
    <name evidence="4" type="primary">uxaA_2</name>
    <name evidence="4" type="ORF">SDC9_24979</name>
</gene>
<dbReference type="Pfam" id="PF20629">
    <property type="entry name" value="GD_AH_C"/>
    <property type="match status" value="1"/>
</dbReference>
<organism evidence="4">
    <name type="scientific">bioreactor metagenome</name>
    <dbReference type="NCBI Taxonomy" id="1076179"/>
    <lineage>
        <taxon>unclassified sequences</taxon>
        <taxon>metagenomes</taxon>
        <taxon>ecological metagenomes</taxon>
    </lineage>
</organism>
<comment type="similarity">
    <text evidence="1">Belongs to the UxaA family.</text>
</comment>
<dbReference type="InterPro" id="IPR044144">
    <property type="entry name" value="SAF_UxaA/GarD"/>
</dbReference>
<dbReference type="Pfam" id="PF04295">
    <property type="entry name" value="GD_AH_second"/>
    <property type="match status" value="1"/>
</dbReference>
<evidence type="ECO:0000259" key="3">
    <source>
        <dbReference type="SMART" id="SM00858"/>
    </source>
</evidence>
<accession>A0A644UJJ6</accession>
<evidence type="ECO:0000256" key="1">
    <source>
        <dbReference type="ARBA" id="ARBA00010986"/>
    </source>
</evidence>
<dbReference type="CDD" id="cd11613">
    <property type="entry name" value="SAF_AH_GD"/>
    <property type="match status" value="1"/>
</dbReference>
<dbReference type="GO" id="GO:0008789">
    <property type="term" value="F:altronate dehydratase activity"/>
    <property type="evidence" value="ECO:0007669"/>
    <property type="project" value="UniProtKB-EC"/>
</dbReference>
<dbReference type="SMART" id="SM00858">
    <property type="entry name" value="SAF"/>
    <property type="match status" value="1"/>
</dbReference>
<dbReference type="EMBL" id="VSSQ01000123">
    <property type="protein sequence ID" value="MPL79104.1"/>
    <property type="molecule type" value="Genomic_DNA"/>
</dbReference>
<comment type="caution">
    <text evidence="4">The sequence shown here is derived from an EMBL/GenBank/DDBJ whole genome shotgun (WGS) entry which is preliminary data.</text>
</comment>